<evidence type="ECO:0000313" key="2">
    <source>
        <dbReference type="Proteomes" id="UP000637578"/>
    </source>
</evidence>
<name>A0A8J3CCA6_9PSEU</name>
<comment type="caution">
    <text evidence="1">The sequence shown here is derived from an EMBL/GenBank/DDBJ whole genome shotgun (WGS) entry which is preliminary data.</text>
</comment>
<reference evidence="1" key="2">
    <citation type="submission" date="2020-09" db="EMBL/GenBank/DDBJ databases">
        <authorList>
            <person name="Sun Q."/>
            <person name="Zhou Y."/>
        </authorList>
    </citation>
    <scope>NUCLEOTIDE SEQUENCE</scope>
    <source>
        <strain evidence="1">CGMCC 4.5737</strain>
    </source>
</reference>
<evidence type="ECO:0000313" key="1">
    <source>
        <dbReference type="EMBL" id="GGM45207.1"/>
    </source>
</evidence>
<accession>A0A8J3CCA6</accession>
<sequence length="101" mass="11772">MRPRCQLATLAYEPMFLEAHLWSGNNGFRELGVYVSPLVDSADPWLLPVAEFLRMTCFEETSRITVPDEEMMFGQAERITYRIFPECPGDVLHNCMIERQR</sequence>
<proteinExistence type="predicted"/>
<keyword evidence="2" id="KW-1185">Reference proteome</keyword>
<protein>
    <submittedName>
        <fullName evidence="1">Uncharacterized protein</fullName>
    </submittedName>
</protein>
<gene>
    <name evidence="1" type="ORF">GCM10012275_15330</name>
</gene>
<dbReference type="EMBL" id="BMMK01000004">
    <property type="protein sequence ID" value="GGM45207.1"/>
    <property type="molecule type" value="Genomic_DNA"/>
</dbReference>
<dbReference type="Proteomes" id="UP000637578">
    <property type="component" value="Unassembled WGS sequence"/>
</dbReference>
<dbReference type="AlphaFoldDB" id="A0A8J3CCA6"/>
<organism evidence="1 2">
    <name type="scientific">Longimycelium tulufanense</name>
    <dbReference type="NCBI Taxonomy" id="907463"/>
    <lineage>
        <taxon>Bacteria</taxon>
        <taxon>Bacillati</taxon>
        <taxon>Actinomycetota</taxon>
        <taxon>Actinomycetes</taxon>
        <taxon>Pseudonocardiales</taxon>
        <taxon>Pseudonocardiaceae</taxon>
        <taxon>Longimycelium</taxon>
    </lineage>
</organism>
<reference evidence="1" key="1">
    <citation type="journal article" date="2014" name="Int. J. Syst. Evol. Microbiol.">
        <title>Complete genome sequence of Corynebacterium casei LMG S-19264T (=DSM 44701T), isolated from a smear-ripened cheese.</title>
        <authorList>
            <consortium name="US DOE Joint Genome Institute (JGI-PGF)"/>
            <person name="Walter F."/>
            <person name="Albersmeier A."/>
            <person name="Kalinowski J."/>
            <person name="Ruckert C."/>
        </authorList>
    </citation>
    <scope>NUCLEOTIDE SEQUENCE</scope>
    <source>
        <strain evidence="1">CGMCC 4.5737</strain>
    </source>
</reference>